<evidence type="ECO:0000256" key="1">
    <source>
        <dbReference type="SAM" id="MobiDB-lite"/>
    </source>
</evidence>
<organism evidence="3 4">
    <name type="scientific">Portunus trituberculatus</name>
    <name type="common">Swimming crab</name>
    <name type="synonym">Neptunus trituberculatus</name>
    <dbReference type="NCBI Taxonomy" id="210409"/>
    <lineage>
        <taxon>Eukaryota</taxon>
        <taxon>Metazoa</taxon>
        <taxon>Ecdysozoa</taxon>
        <taxon>Arthropoda</taxon>
        <taxon>Crustacea</taxon>
        <taxon>Multicrustacea</taxon>
        <taxon>Malacostraca</taxon>
        <taxon>Eumalacostraca</taxon>
        <taxon>Eucarida</taxon>
        <taxon>Decapoda</taxon>
        <taxon>Pleocyemata</taxon>
        <taxon>Brachyura</taxon>
        <taxon>Eubrachyura</taxon>
        <taxon>Portunoidea</taxon>
        <taxon>Portunidae</taxon>
        <taxon>Portuninae</taxon>
        <taxon>Portunus</taxon>
    </lineage>
</organism>
<feature type="chain" id="PRO_5022744721" description="Secreted protein" evidence="2">
    <location>
        <begin position="25"/>
        <end position="201"/>
    </location>
</feature>
<keyword evidence="4" id="KW-1185">Reference proteome</keyword>
<sequence>MFPAAATARFLYSLVVWLPSPCGAVPGHPFGVFGRAPCCASPVYFQDHDRKLHALPQTERHQHLQAHFVCTGSRDALPEPLGETPEFENSPASPESHPEVREAAQRPALRTMGLDSGLHSVGAACNTWLTESPVRNLPLYHPAVRGADGVWRRLATTLLLLELLAQRREARLTFCLRLGIYAAFRKRRGSSKQPVHLRASR</sequence>
<keyword evidence="2" id="KW-0732">Signal</keyword>
<dbReference type="EMBL" id="VSRR010000037">
    <property type="protein sequence ID" value="MPC08616.1"/>
    <property type="molecule type" value="Genomic_DNA"/>
</dbReference>
<feature type="region of interest" description="Disordered" evidence="1">
    <location>
        <begin position="79"/>
        <end position="104"/>
    </location>
</feature>
<name>A0A5B7CJV1_PORTR</name>
<protein>
    <recommendedName>
        <fullName evidence="5">Secreted protein</fullName>
    </recommendedName>
</protein>
<dbReference type="Proteomes" id="UP000324222">
    <property type="component" value="Unassembled WGS sequence"/>
</dbReference>
<proteinExistence type="predicted"/>
<evidence type="ECO:0008006" key="5">
    <source>
        <dbReference type="Google" id="ProtNLM"/>
    </source>
</evidence>
<evidence type="ECO:0000256" key="2">
    <source>
        <dbReference type="SAM" id="SignalP"/>
    </source>
</evidence>
<gene>
    <name evidence="3" type="ORF">E2C01_001205</name>
</gene>
<reference evidence="3 4" key="1">
    <citation type="submission" date="2019-05" db="EMBL/GenBank/DDBJ databases">
        <title>Another draft genome of Portunus trituberculatus and its Hox gene families provides insights of decapod evolution.</title>
        <authorList>
            <person name="Jeong J.-H."/>
            <person name="Song I."/>
            <person name="Kim S."/>
            <person name="Choi T."/>
            <person name="Kim D."/>
            <person name="Ryu S."/>
            <person name="Kim W."/>
        </authorList>
    </citation>
    <scope>NUCLEOTIDE SEQUENCE [LARGE SCALE GENOMIC DNA]</scope>
    <source>
        <tissue evidence="3">Muscle</tissue>
    </source>
</reference>
<comment type="caution">
    <text evidence="3">The sequence shown here is derived from an EMBL/GenBank/DDBJ whole genome shotgun (WGS) entry which is preliminary data.</text>
</comment>
<accession>A0A5B7CJV1</accession>
<evidence type="ECO:0000313" key="4">
    <source>
        <dbReference type="Proteomes" id="UP000324222"/>
    </source>
</evidence>
<evidence type="ECO:0000313" key="3">
    <source>
        <dbReference type="EMBL" id="MPC08616.1"/>
    </source>
</evidence>
<dbReference type="AlphaFoldDB" id="A0A5B7CJV1"/>
<feature type="signal peptide" evidence="2">
    <location>
        <begin position="1"/>
        <end position="24"/>
    </location>
</feature>